<dbReference type="EMBL" id="QMFB01000018">
    <property type="protein sequence ID" value="RAV17697.1"/>
    <property type="molecule type" value="Genomic_DNA"/>
</dbReference>
<feature type="transmembrane region" description="Helical" evidence="7">
    <location>
        <begin position="69"/>
        <end position="93"/>
    </location>
</feature>
<evidence type="ECO:0000256" key="4">
    <source>
        <dbReference type="ARBA" id="ARBA00022692"/>
    </source>
</evidence>
<gene>
    <name evidence="9" type="ORF">DQG23_26595</name>
</gene>
<evidence type="ECO:0000313" key="10">
    <source>
        <dbReference type="Proteomes" id="UP000250369"/>
    </source>
</evidence>
<reference evidence="9 10" key="1">
    <citation type="journal article" date="2009" name="Int. J. Syst. Evol. Microbiol.">
        <title>Paenibacillus contaminans sp. nov., isolated from a contaminated laboratory plate.</title>
        <authorList>
            <person name="Chou J.H."/>
            <person name="Lee J.H."/>
            <person name="Lin M.C."/>
            <person name="Chang P.S."/>
            <person name="Arun A.B."/>
            <person name="Young C.C."/>
            <person name="Chen W.M."/>
        </authorList>
    </citation>
    <scope>NUCLEOTIDE SEQUENCE [LARGE SCALE GENOMIC DNA]</scope>
    <source>
        <strain evidence="9 10">CKOBP-6</strain>
    </source>
</reference>
<evidence type="ECO:0000313" key="9">
    <source>
        <dbReference type="EMBL" id="RAV17697.1"/>
    </source>
</evidence>
<accession>A0A329MJ73</accession>
<comment type="caution">
    <text evidence="9">The sequence shown here is derived from an EMBL/GenBank/DDBJ whole genome shotgun (WGS) entry which is preliminary data.</text>
</comment>
<organism evidence="9 10">
    <name type="scientific">Paenibacillus contaminans</name>
    <dbReference type="NCBI Taxonomy" id="450362"/>
    <lineage>
        <taxon>Bacteria</taxon>
        <taxon>Bacillati</taxon>
        <taxon>Bacillota</taxon>
        <taxon>Bacilli</taxon>
        <taxon>Bacillales</taxon>
        <taxon>Paenibacillaceae</taxon>
        <taxon>Paenibacillus</taxon>
    </lineage>
</organism>
<dbReference type="AlphaFoldDB" id="A0A329MJ73"/>
<dbReference type="Gene3D" id="1.10.3730.20">
    <property type="match status" value="1"/>
</dbReference>
<feature type="domain" description="EamA" evidence="8">
    <location>
        <begin position="154"/>
        <end position="296"/>
    </location>
</feature>
<evidence type="ECO:0000256" key="5">
    <source>
        <dbReference type="ARBA" id="ARBA00022989"/>
    </source>
</evidence>
<keyword evidence="3" id="KW-1003">Cell membrane</keyword>
<name>A0A329MJ73_9BACL</name>
<comment type="subcellular location">
    <subcellularLocation>
        <location evidence="1">Cell membrane</location>
        <topology evidence="1">Multi-pass membrane protein</topology>
    </subcellularLocation>
</comment>
<evidence type="ECO:0000256" key="3">
    <source>
        <dbReference type="ARBA" id="ARBA00022475"/>
    </source>
</evidence>
<protein>
    <submittedName>
        <fullName evidence="9">EamA family transporter</fullName>
    </submittedName>
</protein>
<dbReference type="Proteomes" id="UP000250369">
    <property type="component" value="Unassembled WGS sequence"/>
</dbReference>
<dbReference type="RefSeq" id="WP_113034063.1">
    <property type="nucleotide sequence ID" value="NZ_QMFB01000018.1"/>
</dbReference>
<evidence type="ECO:0000256" key="7">
    <source>
        <dbReference type="SAM" id="Phobius"/>
    </source>
</evidence>
<feature type="transmembrane region" description="Helical" evidence="7">
    <location>
        <begin position="39"/>
        <end position="57"/>
    </location>
</feature>
<dbReference type="SUPFAM" id="SSF103481">
    <property type="entry name" value="Multidrug resistance efflux transporter EmrE"/>
    <property type="match status" value="2"/>
</dbReference>
<feature type="transmembrane region" description="Helical" evidence="7">
    <location>
        <begin position="9"/>
        <end position="27"/>
    </location>
</feature>
<sequence>MNNRQTGRAYTAAISYAFIIGFSFMFVKLALEVSHPLDTLAHRFTISLGAAAVALVIARRRIRFDRKGLLSIVPLALFYPFLFFTLQTFGLVYTTSAEAGIIHALVPIFTMLMASFFLNEHSTLLQKLFTLLTVAGVVIIFVLKGVQWNGSSMVGIVLILLSALSSAAYSVLARKLTQKHHLLDITFMMSLIGFVSFNLISIARHTAQGTLMHYFDPFASPAFIWAMVYLGIFSSLGTSLLSNYALSQIEASRMSIFNNVGTIVTIFGGVIFLNEQLAYYHLIGASMVIAGVVGIAFAKRRKGIVRASGSKPASAADRIG</sequence>
<dbReference type="GO" id="GO:0005886">
    <property type="term" value="C:plasma membrane"/>
    <property type="evidence" value="ECO:0007669"/>
    <property type="project" value="UniProtKB-SubCell"/>
</dbReference>
<evidence type="ECO:0000259" key="8">
    <source>
        <dbReference type="Pfam" id="PF00892"/>
    </source>
</evidence>
<feature type="transmembrane region" description="Helical" evidence="7">
    <location>
        <begin position="185"/>
        <end position="203"/>
    </location>
</feature>
<comment type="similarity">
    <text evidence="2">Belongs to the EamA transporter family.</text>
</comment>
<evidence type="ECO:0000256" key="1">
    <source>
        <dbReference type="ARBA" id="ARBA00004651"/>
    </source>
</evidence>
<keyword evidence="4 7" id="KW-0812">Transmembrane</keyword>
<dbReference type="InterPro" id="IPR037185">
    <property type="entry name" value="EmrE-like"/>
</dbReference>
<keyword evidence="10" id="KW-1185">Reference proteome</keyword>
<dbReference type="Pfam" id="PF00892">
    <property type="entry name" value="EamA"/>
    <property type="match status" value="2"/>
</dbReference>
<feature type="transmembrane region" description="Helical" evidence="7">
    <location>
        <begin position="223"/>
        <end position="244"/>
    </location>
</feature>
<dbReference type="PANTHER" id="PTHR32322">
    <property type="entry name" value="INNER MEMBRANE TRANSPORTER"/>
    <property type="match status" value="1"/>
</dbReference>
<feature type="transmembrane region" description="Helical" evidence="7">
    <location>
        <begin position="99"/>
        <end position="119"/>
    </location>
</feature>
<feature type="transmembrane region" description="Helical" evidence="7">
    <location>
        <begin position="279"/>
        <end position="298"/>
    </location>
</feature>
<feature type="transmembrane region" description="Helical" evidence="7">
    <location>
        <begin position="152"/>
        <end position="173"/>
    </location>
</feature>
<dbReference type="PANTHER" id="PTHR32322:SF18">
    <property type="entry name" value="S-ADENOSYLMETHIONINE_S-ADENOSYLHOMOCYSTEINE TRANSPORTER"/>
    <property type="match status" value="1"/>
</dbReference>
<feature type="transmembrane region" description="Helical" evidence="7">
    <location>
        <begin position="128"/>
        <end position="146"/>
    </location>
</feature>
<feature type="domain" description="EamA" evidence="8">
    <location>
        <begin position="9"/>
        <end position="141"/>
    </location>
</feature>
<evidence type="ECO:0000256" key="6">
    <source>
        <dbReference type="ARBA" id="ARBA00023136"/>
    </source>
</evidence>
<keyword evidence="6 7" id="KW-0472">Membrane</keyword>
<proteinExistence type="inferred from homology"/>
<feature type="transmembrane region" description="Helical" evidence="7">
    <location>
        <begin position="256"/>
        <end position="273"/>
    </location>
</feature>
<dbReference type="OrthoDB" id="1682095at2"/>
<dbReference type="InterPro" id="IPR000620">
    <property type="entry name" value="EamA_dom"/>
</dbReference>
<evidence type="ECO:0000256" key="2">
    <source>
        <dbReference type="ARBA" id="ARBA00007362"/>
    </source>
</evidence>
<keyword evidence="5 7" id="KW-1133">Transmembrane helix</keyword>
<dbReference type="InterPro" id="IPR050638">
    <property type="entry name" value="AA-Vitamin_Transporters"/>
</dbReference>